<evidence type="ECO:0000256" key="1">
    <source>
        <dbReference type="ARBA" id="ARBA00022630"/>
    </source>
</evidence>
<evidence type="ECO:0000259" key="3">
    <source>
        <dbReference type="Pfam" id="PF07992"/>
    </source>
</evidence>
<keyword evidence="5" id="KW-1185">Reference proteome</keyword>
<dbReference type="PRINTS" id="PR00469">
    <property type="entry name" value="PNDRDTASEII"/>
</dbReference>
<evidence type="ECO:0000313" key="4">
    <source>
        <dbReference type="EMBL" id="MCW4473119.1"/>
    </source>
</evidence>
<evidence type="ECO:0000256" key="2">
    <source>
        <dbReference type="ARBA" id="ARBA00023002"/>
    </source>
</evidence>
<comment type="caution">
    <text evidence="4">The sequence shown here is derived from an EMBL/GenBank/DDBJ whole genome shotgun (WGS) entry which is preliminary data.</text>
</comment>
<feature type="domain" description="FAD/NAD(P)-binding" evidence="3">
    <location>
        <begin position="11"/>
        <end position="287"/>
    </location>
</feature>
<reference evidence="4 5" key="1">
    <citation type="submission" date="2022-10" db="EMBL/GenBank/DDBJ databases">
        <title>Xanthomonas sp. H13-6.</title>
        <authorList>
            <person name="Liu X."/>
            <person name="Deng Z."/>
            <person name="Jiang Y."/>
            <person name="Yu T."/>
            <person name="Ai J."/>
        </authorList>
    </citation>
    <scope>NUCLEOTIDE SEQUENCE [LARGE SCALE GENOMIC DNA]</scope>
    <source>
        <strain evidence="4 5">H13-6</strain>
    </source>
</reference>
<dbReference type="EMBL" id="JAPCHY010000009">
    <property type="protein sequence ID" value="MCW4473119.1"/>
    <property type="molecule type" value="Genomic_DNA"/>
</dbReference>
<dbReference type="InterPro" id="IPR036188">
    <property type="entry name" value="FAD/NAD-bd_sf"/>
</dbReference>
<dbReference type="InterPro" id="IPR023753">
    <property type="entry name" value="FAD/NAD-binding_dom"/>
</dbReference>
<gene>
    <name evidence="4" type="ORF">OK345_11445</name>
</gene>
<proteinExistence type="predicted"/>
<dbReference type="PANTHER" id="PTHR48105">
    <property type="entry name" value="THIOREDOXIN REDUCTASE 1-RELATED-RELATED"/>
    <property type="match status" value="1"/>
</dbReference>
<protein>
    <submittedName>
        <fullName evidence="4">NAD(P)/FAD-dependent oxidoreductase</fullName>
    </submittedName>
</protein>
<keyword evidence="1" id="KW-0285">Flavoprotein</keyword>
<dbReference type="SUPFAM" id="SSF51905">
    <property type="entry name" value="FAD/NAD(P)-binding domain"/>
    <property type="match status" value="1"/>
</dbReference>
<sequence>MQRNEPSDTFDAVVVGGSYAGLSAAMMLARARQRVLVIDAGVRRNRFAAAAHGLIGQDGRPPEAIAADARAQVLAYPNVRWQQASATHADGGIDRFVVADDSGARWNARRLVLATGVEDELPPIEGLQPRWGRSVFHCPYCHGYELERGRIGVIAVGELSMHHALMLPDWGTTTFLTNQAFTPDAAQQAALAARQVAVEPARIARVSDVATVELEDGRRIAFDGLFVATRTRVNSPLAHALGCEFEYGPLGAFIRTDAAKATSVPGVFACGDAARGAHSVAFAVGDGAQAGASAHRTLLFG</sequence>
<dbReference type="PRINTS" id="PR00368">
    <property type="entry name" value="FADPNR"/>
</dbReference>
<dbReference type="Pfam" id="PF07992">
    <property type="entry name" value="Pyr_redox_2"/>
    <property type="match status" value="1"/>
</dbReference>
<name>A0ABT3JY19_9XANT</name>
<evidence type="ECO:0000313" key="5">
    <source>
        <dbReference type="Proteomes" id="UP001209922"/>
    </source>
</evidence>
<dbReference type="RefSeq" id="WP_265128105.1">
    <property type="nucleotide sequence ID" value="NZ_JAPCHY010000009.1"/>
</dbReference>
<keyword evidence="2" id="KW-0560">Oxidoreductase</keyword>
<dbReference type="Gene3D" id="3.50.50.60">
    <property type="entry name" value="FAD/NAD(P)-binding domain"/>
    <property type="match status" value="2"/>
</dbReference>
<dbReference type="InterPro" id="IPR050097">
    <property type="entry name" value="Ferredoxin-NADP_redctase_2"/>
</dbReference>
<dbReference type="Proteomes" id="UP001209922">
    <property type="component" value="Unassembled WGS sequence"/>
</dbReference>
<accession>A0ABT3JY19</accession>
<organism evidence="4 5">
    <name type="scientific">Xanthomonas chitinilytica</name>
    <dbReference type="NCBI Taxonomy" id="2989819"/>
    <lineage>
        <taxon>Bacteria</taxon>
        <taxon>Pseudomonadati</taxon>
        <taxon>Pseudomonadota</taxon>
        <taxon>Gammaproteobacteria</taxon>
        <taxon>Lysobacterales</taxon>
        <taxon>Lysobacteraceae</taxon>
        <taxon>Xanthomonas</taxon>
    </lineage>
</organism>